<gene>
    <name evidence="2" type="ORF">A7P85_00135</name>
    <name evidence="3" type="ORF">SAMEA4412678_01563</name>
</gene>
<feature type="chain" id="PRO_5036015986" evidence="1">
    <location>
        <begin position="19"/>
        <end position="124"/>
    </location>
</feature>
<reference evidence="2" key="2">
    <citation type="submission" date="2016-05" db="EMBL/GenBank/DDBJ databases">
        <authorList>
            <person name="Lavstsen T."/>
            <person name="Jespersen J.S."/>
        </authorList>
    </citation>
    <scope>NUCLEOTIDE SEQUENCE</scope>
    <source>
        <strain evidence="2">NML01-0328</strain>
    </source>
</reference>
<evidence type="ECO:0000313" key="5">
    <source>
        <dbReference type="Proteomes" id="UP000215465"/>
    </source>
</evidence>
<reference evidence="3 5" key="3">
    <citation type="submission" date="2017-06" db="EMBL/GenBank/DDBJ databases">
        <authorList>
            <consortium name="Pathogen Informatics"/>
        </authorList>
    </citation>
    <scope>NUCLEOTIDE SEQUENCE [LARGE SCALE GENOMIC DNA]</scope>
    <source>
        <strain evidence="3 5">NCTC10596</strain>
    </source>
</reference>
<dbReference type="AlphaFoldDB" id="A0A1A9RIC7"/>
<dbReference type="KEGG" id="ecor:SAMEA4412678_1563"/>
<protein>
    <submittedName>
        <fullName evidence="2">Uncharacterized protein</fullName>
    </submittedName>
</protein>
<proteinExistence type="predicted"/>
<evidence type="ECO:0000313" key="2">
    <source>
        <dbReference type="EMBL" id="OAM18134.1"/>
    </source>
</evidence>
<dbReference type="Proteomes" id="UP000078003">
    <property type="component" value="Unassembled WGS sequence"/>
</dbReference>
<organism evidence="2 4">
    <name type="scientific">Eikenella corrodens</name>
    <dbReference type="NCBI Taxonomy" id="539"/>
    <lineage>
        <taxon>Bacteria</taxon>
        <taxon>Pseudomonadati</taxon>
        <taxon>Pseudomonadota</taxon>
        <taxon>Betaproteobacteria</taxon>
        <taxon>Neisseriales</taxon>
        <taxon>Neisseriaceae</taxon>
        <taxon>Eikenella</taxon>
    </lineage>
</organism>
<keyword evidence="1" id="KW-0732">Signal</keyword>
<feature type="signal peptide" evidence="1">
    <location>
        <begin position="1"/>
        <end position="18"/>
    </location>
</feature>
<dbReference type="GeneID" id="60770464"/>
<evidence type="ECO:0000313" key="3">
    <source>
        <dbReference type="EMBL" id="SNW09655.1"/>
    </source>
</evidence>
<evidence type="ECO:0000313" key="4">
    <source>
        <dbReference type="Proteomes" id="UP000078003"/>
    </source>
</evidence>
<sequence>MKYSMLILCLLISSPVFAKDEPVNLKSISQMGADMVDSATQGIYETLATGSRNIAGRHCAFPTNQAEMQRFSIEPCLHQPAFAGARQTERALRQKEPQISEGGREVQNLSDQIIDSLGLRPFVE</sequence>
<name>A0A1A9RIC7_EIKCO</name>
<dbReference type="EMBL" id="LT906482">
    <property type="protein sequence ID" value="SNW09655.1"/>
    <property type="molecule type" value="Genomic_DNA"/>
</dbReference>
<accession>A0A1A9RIC7</accession>
<dbReference type="RefSeq" id="WP_003824353.1">
    <property type="nucleotide sequence ID" value="NZ_CP082861.1"/>
</dbReference>
<dbReference type="Proteomes" id="UP000215465">
    <property type="component" value="Chromosome 1"/>
</dbReference>
<dbReference type="EMBL" id="LXSF01000001">
    <property type="protein sequence ID" value="OAM18134.1"/>
    <property type="molecule type" value="Genomic_DNA"/>
</dbReference>
<reference evidence="4" key="1">
    <citation type="submission" date="2016-05" db="EMBL/GenBank/DDBJ databases">
        <title>Draft genome of Corynebacterium afermentans subsp. afermentans LCDC 88199T.</title>
        <authorList>
            <person name="Bernier A.-M."/>
            <person name="Bernard K."/>
        </authorList>
    </citation>
    <scope>NUCLEOTIDE SEQUENCE [LARGE SCALE GENOMIC DNA]</scope>
    <source>
        <strain evidence="4">NML01-0328</strain>
    </source>
</reference>
<evidence type="ECO:0000256" key="1">
    <source>
        <dbReference type="SAM" id="SignalP"/>
    </source>
</evidence>